<dbReference type="EMBL" id="ARYI01000005">
    <property type="protein sequence ID" value="KCZ94969.1"/>
    <property type="molecule type" value="Genomic_DNA"/>
</dbReference>
<dbReference type="InterPro" id="IPR007922">
    <property type="entry name" value="DciA-like"/>
</dbReference>
<dbReference type="Pfam" id="PF05258">
    <property type="entry name" value="DciA"/>
    <property type="match status" value="1"/>
</dbReference>
<comment type="caution">
    <text evidence="1">The sequence shown here is derived from an EMBL/GenBank/DDBJ whole genome shotgun (WGS) entry which is preliminary data.</text>
</comment>
<protein>
    <recommendedName>
        <fullName evidence="3">DUF721 domain-containing protein</fullName>
    </recommendedName>
</protein>
<name>A0A059FWC8_9PROT</name>
<proteinExistence type="predicted"/>
<gene>
    <name evidence="1" type="ORF">HHI_06967</name>
</gene>
<dbReference type="RefSeq" id="WP_011646916.1">
    <property type="nucleotide sequence ID" value="NZ_ARYI01000005.1"/>
</dbReference>
<evidence type="ECO:0000313" key="2">
    <source>
        <dbReference type="Proteomes" id="UP000025061"/>
    </source>
</evidence>
<dbReference type="PATRIC" id="fig|1280951.3.peg.1409"/>
<dbReference type="AlphaFoldDB" id="A0A059FWC8"/>
<reference evidence="1 2" key="1">
    <citation type="submission" date="2013-04" db="EMBL/GenBank/DDBJ databases">
        <title>Hyphomonas hirschiana VP5 Genome Sequencing.</title>
        <authorList>
            <person name="Lai Q."/>
            <person name="Shao Z."/>
        </authorList>
    </citation>
    <scope>NUCLEOTIDE SEQUENCE [LARGE SCALE GENOMIC DNA]</scope>
    <source>
        <strain evidence="1 2">VP5</strain>
    </source>
</reference>
<organism evidence="1 2">
    <name type="scientific">Hyphomonas hirschiana VP5</name>
    <dbReference type="NCBI Taxonomy" id="1280951"/>
    <lineage>
        <taxon>Bacteria</taxon>
        <taxon>Pseudomonadati</taxon>
        <taxon>Pseudomonadota</taxon>
        <taxon>Alphaproteobacteria</taxon>
        <taxon>Hyphomonadales</taxon>
        <taxon>Hyphomonadaceae</taxon>
        <taxon>Hyphomonas</taxon>
    </lineage>
</organism>
<accession>A0A059FWC8</accession>
<dbReference type="Proteomes" id="UP000025061">
    <property type="component" value="Unassembled WGS sequence"/>
</dbReference>
<evidence type="ECO:0008006" key="3">
    <source>
        <dbReference type="Google" id="ProtNLM"/>
    </source>
</evidence>
<keyword evidence="2" id="KW-1185">Reference proteome</keyword>
<dbReference type="OrthoDB" id="7160947at2"/>
<evidence type="ECO:0000313" key="1">
    <source>
        <dbReference type="EMBL" id="KCZ94969.1"/>
    </source>
</evidence>
<sequence length="178" mass="19818">MVQFTSLDPIAEARAQVKLRYSRARPVRAPMKPLGLMAERVGRKAGTAKLPPLKQMQINWRQIVGEQIWRWSQPEKITASKDGRVLTLMVLPQAAPMIQHQSEIIRQRVSVAAGGDITSIRIVQGQVRRIGPSEFRRRYRTLTSAEKAEVAAHADPIDNPRLRAAIVALGEAVLSATE</sequence>